<dbReference type="Proteomes" id="UP000765509">
    <property type="component" value="Unassembled WGS sequence"/>
</dbReference>
<comment type="caution">
    <text evidence="1">The sequence shown here is derived from an EMBL/GenBank/DDBJ whole genome shotgun (WGS) entry which is preliminary data.</text>
</comment>
<sequence length="94" mass="10916">MPPSGWIICRCSQCSLDSLPQPGEPKGRLWRKNSTTHRQYMKELENSENSFNKIRSRSPCREKKKRIPQITIQTIEINMSLSHNEKHLLVTPGL</sequence>
<gene>
    <name evidence="1" type="ORF">O181_049738</name>
</gene>
<evidence type="ECO:0000313" key="1">
    <source>
        <dbReference type="EMBL" id="MBW0510023.1"/>
    </source>
</evidence>
<reference evidence="1" key="1">
    <citation type="submission" date="2021-03" db="EMBL/GenBank/DDBJ databases">
        <title>Draft genome sequence of rust myrtle Austropuccinia psidii MF-1, a brazilian biotype.</title>
        <authorList>
            <person name="Quecine M.C."/>
            <person name="Pachon D.M.R."/>
            <person name="Bonatelli M.L."/>
            <person name="Correr F.H."/>
            <person name="Franceschini L.M."/>
            <person name="Leite T.F."/>
            <person name="Margarido G.R.A."/>
            <person name="Almeida C.A."/>
            <person name="Ferrarezi J.A."/>
            <person name="Labate C.A."/>
        </authorList>
    </citation>
    <scope>NUCLEOTIDE SEQUENCE</scope>
    <source>
        <strain evidence="1">MF-1</strain>
    </source>
</reference>
<proteinExistence type="predicted"/>
<accession>A0A9Q3HLQ2</accession>
<organism evidence="1 2">
    <name type="scientific">Austropuccinia psidii MF-1</name>
    <dbReference type="NCBI Taxonomy" id="1389203"/>
    <lineage>
        <taxon>Eukaryota</taxon>
        <taxon>Fungi</taxon>
        <taxon>Dikarya</taxon>
        <taxon>Basidiomycota</taxon>
        <taxon>Pucciniomycotina</taxon>
        <taxon>Pucciniomycetes</taxon>
        <taxon>Pucciniales</taxon>
        <taxon>Sphaerophragmiaceae</taxon>
        <taxon>Austropuccinia</taxon>
    </lineage>
</organism>
<name>A0A9Q3HLQ2_9BASI</name>
<protein>
    <submittedName>
        <fullName evidence="1">Uncharacterized protein</fullName>
    </submittedName>
</protein>
<dbReference type="EMBL" id="AVOT02021288">
    <property type="protein sequence ID" value="MBW0510023.1"/>
    <property type="molecule type" value="Genomic_DNA"/>
</dbReference>
<keyword evidence="2" id="KW-1185">Reference proteome</keyword>
<dbReference type="AlphaFoldDB" id="A0A9Q3HLQ2"/>
<evidence type="ECO:0000313" key="2">
    <source>
        <dbReference type="Proteomes" id="UP000765509"/>
    </source>
</evidence>